<reference evidence="3" key="1">
    <citation type="submission" date="2016-10" db="EMBL/GenBank/DDBJ databases">
        <authorList>
            <person name="Varghese N."/>
            <person name="Submissions S."/>
        </authorList>
    </citation>
    <scope>NUCLEOTIDE SEQUENCE [LARGE SCALE GENOMIC DNA]</scope>
    <source>
        <strain evidence="3">OR362-8,ATCC BAA-1266,JCM 13504</strain>
    </source>
</reference>
<feature type="transmembrane region" description="Helical" evidence="1">
    <location>
        <begin position="76"/>
        <end position="100"/>
    </location>
</feature>
<evidence type="ECO:0000256" key="1">
    <source>
        <dbReference type="SAM" id="Phobius"/>
    </source>
</evidence>
<proteinExistence type="predicted"/>
<keyword evidence="1" id="KW-0472">Membrane</keyword>
<keyword evidence="3" id="KW-1185">Reference proteome</keyword>
<protein>
    <submittedName>
        <fullName evidence="2">Uncharacterized protein</fullName>
    </submittedName>
</protein>
<gene>
    <name evidence="2" type="ORF">SAMN04515668_4830</name>
</gene>
<evidence type="ECO:0000313" key="2">
    <source>
        <dbReference type="EMBL" id="SFQ82524.1"/>
    </source>
</evidence>
<feature type="transmembrane region" description="Helical" evidence="1">
    <location>
        <begin position="44"/>
        <end position="64"/>
    </location>
</feature>
<accession>A0A1I6BNR7</accession>
<dbReference type="AlphaFoldDB" id="A0A1I6BNR7"/>
<name>A0A1I6BNR7_HYMAR</name>
<keyword evidence="1" id="KW-1133">Transmembrane helix</keyword>
<evidence type="ECO:0000313" key="3">
    <source>
        <dbReference type="Proteomes" id="UP000199029"/>
    </source>
</evidence>
<dbReference type="Proteomes" id="UP000199029">
    <property type="component" value="Unassembled WGS sequence"/>
</dbReference>
<keyword evidence="1" id="KW-0812">Transmembrane</keyword>
<sequence>MPRPPFRAVFYAGVLPPVLLLNARYFMQIFGLFDHRVSPFPRPLFQLCFAAWTLAVGVGCWRGVRWARRQRRFGVRWLVALAYLAAALGHGGWLLLLGALSDGGGSPKT</sequence>
<organism evidence="2 3">
    <name type="scientific">Hymenobacter arizonensis</name>
    <name type="common">Siccationidurans arizonensis</name>
    <dbReference type="NCBI Taxonomy" id="1227077"/>
    <lineage>
        <taxon>Bacteria</taxon>
        <taxon>Pseudomonadati</taxon>
        <taxon>Bacteroidota</taxon>
        <taxon>Cytophagia</taxon>
        <taxon>Cytophagales</taxon>
        <taxon>Hymenobacteraceae</taxon>
        <taxon>Hymenobacter</taxon>
    </lineage>
</organism>
<dbReference type="EMBL" id="FOXS01000010">
    <property type="protein sequence ID" value="SFQ82524.1"/>
    <property type="molecule type" value="Genomic_DNA"/>
</dbReference>